<dbReference type="InterPro" id="IPR000432">
    <property type="entry name" value="DNA_mismatch_repair_MutS_C"/>
</dbReference>
<evidence type="ECO:0000256" key="8">
    <source>
        <dbReference type="ARBA" id="ARBA00073774"/>
    </source>
</evidence>
<evidence type="ECO:0000256" key="2">
    <source>
        <dbReference type="ARBA" id="ARBA00022151"/>
    </source>
</evidence>
<organism evidence="12">
    <name type="scientific">Laccaria bicolor (strain S238N-H82 / ATCC MYA-4686)</name>
    <name type="common">Bicoloured deceiver</name>
    <name type="synonym">Laccaria laccata var. bicolor</name>
    <dbReference type="NCBI Taxonomy" id="486041"/>
    <lineage>
        <taxon>Eukaryota</taxon>
        <taxon>Fungi</taxon>
        <taxon>Dikarya</taxon>
        <taxon>Basidiomycota</taxon>
        <taxon>Agaricomycotina</taxon>
        <taxon>Agaricomycetes</taxon>
        <taxon>Agaricomycetidae</taxon>
        <taxon>Agaricales</taxon>
        <taxon>Agaricineae</taxon>
        <taxon>Hydnangiaceae</taxon>
        <taxon>Laccaria</taxon>
    </lineage>
</organism>
<dbReference type="Gene3D" id="1.10.1420.10">
    <property type="match status" value="2"/>
</dbReference>
<evidence type="ECO:0000259" key="10">
    <source>
        <dbReference type="PROSITE" id="PS00486"/>
    </source>
</evidence>
<dbReference type="SUPFAM" id="SSF48334">
    <property type="entry name" value="DNA repair protein MutS, domain III"/>
    <property type="match status" value="1"/>
</dbReference>
<evidence type="ECO:0000256" key="6">
    <source>
        <dbReference type="ARBA" id="ARBA00023254"/>
    </source>
</evidence>
<evidence type="ECO:0000256" key="9">
    <source>
        <dbReference type="SAM" id="MobiDB-lite"/>
    </source>
</evidence>
<dbReference type="InterPro" id="IPR027417">
    <property type="entry name" value="P-loop_NTPase"/>
</dbReference>
<reference evidence="11 12" key="1">
    <citation type="journal article" date="2008" name="Nature">
        <title>The genome of Laccaria bicolor provides insights into mycorrhizal symbiosis.</title>
        <authorList>
            <person name="Martin F."/>
            <person name="Aerts A."/>
            <person name="Ahren D."/>
            <person name="Brun A."/>
            <person name="Danchin E.G.J."/>
            <person name="Duchaussoy F."/>
            <person name="Gibon J."/>
            <person name="Kohler A."/>
            <person name="Lindquist E."/>
            <person name="Pereda V."/>
            <person name="Salamov A."/>
            <person name="Shapiro H.J."/>
            <person name="Wuyts J."/>
            <person name="Blaudez D."/>
            <person name="Buee M."/>
            <person name="Brokstein P."/>
            <person name="Canbaeck B."/>
            <person name="Cohen D."/>
            <person name="Courty P.E."/>
            <person name="Coutinho P.M."/>
            <person name="Delaruelle C."/>
            <person name="Detter J.C."/>
            <person name="Deveau A."/>
            <person name="DiFazio S."/>
            <person name="Duplessis S."/>
            <person name="Fraissinet-Tachet L."/>
            <person name="Lucic E."/>
            <person name="Frey-Klett P."/>
            <person name="Fourrey C."/>
            <person name="Feussner I."/>
            <person name="Gay G."/>
            <person name="Grimwood J."/>
            <person name="Hoegger P.J."/>
            <person name="Jain P."/>
            <person name="Kilaru S."/>
            <person name="Labbe J."/>
            <person name="Lin Y.C."/>
            <person name="Legue V."/>
            <person name="Le Tacon F."/>
            <person name="Marmeisse R."/>
            <person name="Melayah D."/>
            <person name="Montanini B."/>
            <person name="Muratet M."/>
            <person name="Nehls U."/>
            <person name="Niculita-Hirzel H."/>
            <person name="Oudot-Le Secq M.P."/>
            <person name="Peter M."/>
            <person name="Quesneville H."/>
            <person name="Rajashekar B."/>
            <person name="Reich M."/>
            <person name="Rouhier N."/>
            <person name="Schmutz J."/>
            <person name="Yin T."/>
            <person name="Chalot M."/>
            <person name="Henrissat B."/>
            <person name="Kuees U."/>
            <person name="Lucas S."/>
            <person name="Van de Peer Y."/>
            <person name="Podila G.K."/>
            <person name="Polle A."/>
            <person name="Pukkila P.J."/>
            <person name="Richardson P.M."/>
            <person name="Rouze P."/>
            <person name="Sanders I.R."/>
            <person name="Stajich J.E."/>
            <person name="Tunlid A."/>
            <person name="Tuskan G."/>
            <person name="Grigoriev I.V."/>
        </authorList>
    </citation>
    <scope>NUCLEOTIDE SEQUENCE [LARGE SCALE GENOMIC DNA]</scope>
    <source>
        <strain evidence="12">S238N-H82 / ATCC MYA-4686</strain>
    </source>
</reference>
<dbReference type="Pfam" id="PF05192">
    <property type="entry name" value="MutS_III"/>
    <property type="match status" value="1"/>
</dbReference>
<dbReference type="STRING" id="486041.B0DB32"/>
<keyword evidence="4" id="KW-0067">ATP-binding</keyword>
<feature type="compositionally biased region" description="Polar residues" evidence="9">
    <location>
        <begin position="1"/>
        <end position="10"/>
    </location>
</feature>
<accession>B0DB32</accession>
<dbReference type="InterPro" id="IPR007696">
    <property type="entry name" value="DNA_mismatch_repair_MutS_core"/>
</dbReference>
<comment type="subunit">
    <text evidence="7">Heterodimer consisting of MSH2-MSH3 (MutS beta). Forms a ternary complex with MutL alpha (MLH1-PMS1).</text>
</comment>
<keyword evidence="12" id="KW-1185">Reference proteome</keyword>
<evidence type="ECO:0000313" key="11">
    <source>
        <dbReference type="EMBL" id="EDR08316.1"/>
    </source>
</evidence>
<dbReference type="GO" id="GO:0006298">
    <property type="term" value="P:mismatch repair"/>
    <property type="evidence" value="ECO:0007669"/>
    <property type="project" value="InterPro"/>
</dbReference>
<dbReference type="HOGENOM" id="CLU_002472_7_3_1"/>
<dbReference type="Pfam" id="PF00488">
    <property type="entry name" value="MutS_V"/>
    <property type="match status" value="1"/>
</dbReference>
<dbReference type="PANTHER" id="PTHR11361:SF21">
    <property type="entry name" value="MUTS PROTEIN HOMOLOG 4"/>
    <property type="match status" value="1"/>
</dbReference>
<dbReference type="GeneID" id="6076719"/>
<dbReference type="Gene3D" id="3.30.420.110">
    <property type="entry name" value="MutS, connector domain"/>
    <property type="match status" value="1"/>
</dbReference>
<dbReference type="SUPFAM" id="SSF52540">
    <property type="entry name" value="P-loop containing nucleoside triphosphate hydrolases"/>
    <property type="match status" value="1"/>
</dbReference>
<gene>
    <name evidence="11" type="ORF">LACBIDRAFT_250266</name>
</gene>
<sequence length="835" mass="92425">MSSSKPTTSDSEWKYRPASHQSRPWTNQSRPTTARPQTAASTRHEGSYVIALLEGRGVSREVGIAALDKDTGKVMLVQVADCQTYVKTLHQMHLHTPCLILVPDTFLSAPDAALAPSGKRSVSTSLLIEYIGEEFPGVQVESVGRRYWNDSCGLEFILQLCVEDDERAGTILAVSNKYYTLSAACALFKYAESGMNVRFAAASLRIRYVPVDGTMMVDPDTARNLELVGNMTSKRSQHSLFGTLNHTHTAMASRLLRVNILSPITVQQSIDARLDVVQEFINTEDRFTNVRDALKTLNKMDFDKLILASSETRARLSQVLNLRSVVKNLPLLRNALAGSRSQLLVIVHDMLADERLDEIEALVSANLNDDCVPAKVIQGGVGAVNARVYAVKANCNRLLDVARETYKENVGDIYQLSRTVSEEHSLPLTLVYKESGFVFALKKADLDGELPKGFLNVTFTKGRWMFTSMELKKMNARMKDALDETMLLSDKIIQDLVAGIVALIGALYKASEAVALVDMLWSFAHASISKCHFRVDQFTGTLAIKSGRHPIMETLYHAGTLVSNDVYCDDSSSFQIIQGPNMSGKSTYLRQIGLLTVMAMCGCFVPAEYASFRIHDAILTRLSNDDDMEKNLSTFASEMTTSAMILGLATQKSLVLVDELGRGTSPREGVGISHAIAEGLLELKSFVFFATHFHEITITLSRRPTIVNLHLSVQRARQSSSNFGLTFQYKIRDGISDEISHYGLELARLADLPADVLTEGKRVAEHLAALQTRHETESESSKIALRRKALLRLRTQLTQALEHSALPDRELLAYLGRFQADIAKAFLPSYKDSLD</sequence>
<dbReference type="AlphaFoldDB" id="B0DB32"/>
<dbReference type="PANTHER" id="PTHR11361">
    <property type="entry name" value="DNA MISMATCH REPAIR PROTEIN MUTS FAMILY MEMBER"/>
    <property type="match status" value="1"/>
</dbReference>
<dbReference type="OrthoDB" id="276261at2759"/>
<dbReference type="SUPFAM" id="SSF53150">
    <property type="entry name" value="DNA repair protein MutS, domain II"/>
    <property type="match status" value="1"/>
</dbReference>
<feature type="compositionally biased region" description="Polar residues" evidence="9">
    <location>
        <begin position="19"/>
        <end position="41"/>
    </location>
</feature>
<dbReference type="PIRSF" id="PIRSF005813">
    <property type="entry name" value="MSH2"/>
    <property type="match status" value="1"/>
</dbReference>
<evidence type="ECO:0000256" key="1">
    <source>
        <dbReference type="ARBA" id="ARBA00006271"/>
    </source>
</evidence>
<dbReference type="GO" id="GO:0030983">
    <property type="term" value="F:mismatched DNA binding"/>
    <property type="evidence" value="ECO:0007669"/>
    <property type="project" value="InterPro"/>
</dbReference>
<proteinExistence type="inferred from homology"/>
<dbReference type="InParanoid" id="B0DB32"/>
<keyword evidence="6" id="KW-0469">Meiosis</keyword>
<dbReference type="GO" id="GO:0007131">
    <property type="term" value="P:reciprocal meiotic recombination"/>
    <property type="evidence" value="ECO:0007669"/>
    <property type="project" value="TreeGrafter"/>
</dbReference>
<evidence type="ECO:0000256" key="3">
    <source>
        <dbReference type="ARBA" id="ARBA00022741"/>
    </source>
</evidence>
<dbReference type="InterPro" id="IPR045076">
    <property type="entry name" value="MutS"/>
</dbReference>
<dbReference type="InterPro" id="IPR011184">
    <property type="entry name" value="DNA_mismatch_repair_Msh2"/>
</dbReference>
<dbReference type="Pfam" id="PF05190">
    <property type="entry name" value="MutS_IV"/>
    <property type="match status" value="1"/>
</dbReference>
<dbReference type="KEGG" id="lbc:LACBIDRAFT_250266"/>
<comment type="similarity">
    <text evidence="1">Belongs to the DNA mismatch repair MutS family.</text>
</comment>
<evidence type="ECO:0000256" key="5">
    <source>
        <dbReference type="ARBA" id="ARBA00023125"/>
    </source>
</evidence>
<dbReference type="InterPro" id="IPR007861">
    <property type="entry name" value="DNA_mismatch_repair_MutS_clamp"/>
</dbReference>
<name>B0DB32_LACBS</name>
<dbReference type="SMART" id="SM00534">
    <property type="entry name" value="MUTSac"/>
    <property type="match status" value="1"/>
</dbReference>
<dbReference type="GO" id="GO:0140664">
    <property type="term" value="F:ATP-dependent DNA damage sensor activity"/>
    <property type="evidence" value="ECO:0007669"/>
    <property type="project" value="InterPro"/>
</dbReference>
<dbReference type="EMBL" id="DS547102">
    <property type="protein sequence ID" value="EDR08316.1"/>
    <property type="molecule type" value="Genomic_DNA"/>
</dbReference>
<dbReference type="RefSeq" id="XP_001881386.1">
    <property type="nucleotide sequence ID" value="XM_001881351.1"/>
</dbReference>
<dbReference type="Proteomes" id="UP000001194">
    <property type="component" value="Unassembled WGS sequence"/>
</dbReference>
<protein>
    <recommendedName>
        <fullName evidence="2 8">DNA mismatch repair protein MSH3</fullName>
    </recommendedName>
    <alternativeName>
        <fullName evidence="2 8">DNA mismatch repair protein MSH3</fullName>
    </alternativeName>
</protein>
<evidence type="ECO:0000256" key="4">
    <source>
        <dbReference type="ARBA" id="ARBA00022840"/>
    </source>
</evidence>
<keyword evidence="5" id="KW-0238">DNA-binding</keyword>
<feature type="region of interest" description="Disordered" evidence="9">
    <location>
        <begin position="1"/>
        <end position="42"/>
    </location>
</feature>
<dbReference type="InterPro" id="IPR036187">
    <property type="entry name" value="DNA_mismatch_repair_MutS_sf"/>
</dbReference>
<evidence type="ECO:0000313" key="12">
    <source>
        <dbReference type="Proteomes" id="UP000001194"/>
    </source>
</evidence>
<dbReference type="Gene3D" id="3.40.50.300">
    <property type="entry name" value="P-loop containing nucleotide triphosphate hydrolases"/>
    <property type="match status" value="1"/>
</dbReference>
<dbReference type="PROSITE" id="PS00486">
    <property type="entry name" value="DNA_MISMATCH_REPAIR_2"/>
    <property type="match status" value="1"/>
</dbReference>
<keyword evidence="3" id="KW-0547">Nucleotide-binding</keyword>
<dbReference type="GO" id="GO:0005634">
    <property type="term" value="C:nucleus"/>
    <property type="evidence" value="ECO:0007669"/>
    <property type="project" value="TreeGrafter"/>
</dbReference>
<dbReference type="FunFam" id="3.40.50.300:FF:000870">
    <property type="entry name" value="MutS protein homolog 4"/>
    <property type="match status" value="1"/>
</dbReference>
<feature type="domain" description="DNA mismatch repair proteins mutS family" evidence="10">
    <location>
        <begin position="653"/>
        <end position="669"/>
    </location>
</feature>
<dbReference type="InterPro" id="IPR036678">
    <property type="entry name" value="MutS_con_dom_sf"/>
</dbReference>
<dbReference type="SMART" id="SM00533">
    <property type="entry name" value="MUTSd"/>
    <property type="match status" value="1"/>
</dbReference>
<evidence type="ECO:0000256" key="7">
    <source>
        <dbReference type="ARBA" id="ARBA00025902"/>
    </source>
</evidence>
<dbReference type="GO" id="GO:0005524">
    <property type="term" value="F:ATP binding"/>
    <property type="evidence" value="ECO:0007669"/>
    <property type="project" value="UniProtKB-KW"/>
</dbReference>